<dbReference type="GO" id="GO:0006310">
    <property type="term" value="P:DNA recombination"/>
    <property type="evidence" value="ECO:0007669"/>
    <property type="project" value="UniProtKB-KW"/>
</dbReference>
<dbReference type="SUPFAM" id="SSF56349">
    <property type="entry name" value="DNA breaking-rejoining enzymes"/>
    <property type="match status" value="1"/>
</dbReference>
<dbReference type="STRING" id="76859.RN98_07125"/>
<reference evidence="3 4" key="1">
    <citation type="submission" date="2011-05" db="EMBL/GenBank/DDBJ databases">
        <authorList>
            <person name="Muzny D."/>
            <person name="Qin X."/>
            <person name="Deng J."/>
            <person name="Jiang H."/>
            <person name="Liu Y."/>
            <person name="Qu J."/>
            <person name="Song X.-Z."/>
            <person name="Zhang L."/>
            <person name="Thornton R."/>
            <person name="Coyle M."/>
            <person name="Francisco L."/>
            <person name="Jackson L."/>
            <person name="Javaid M."/>
            <person name="Korchina V."/>
            <person name="Kovar C."/>
            <person name="Mata R."/>
            <person name="Mathew T."/>
            <person name="Ngo R."/>
            <person name="Nguyen L."/>
            <person name="Nguyen N."/>
            <person name="Okwuonu G."/>
            <person name="Ongeri F."/>
            <person name="Pham C."/>
            <person name="Simmons D."/>
            <person name="Wilczek-Boney K."/>
            <person name="Hale W."/>
            <person name="Jakkamsetti A."/>
            <person name="Pham P."/>
            <person name="Ruth R."/>
            <person name="San Lucas F."/>
            <person name="Warren J."/>
            <person name="Zhang J."/>
            <person name="Zhao Z."/>
            <person name="Zhou C."/>
            <person name="Zhu D."/>
            <person name="Lee S."/>
            <person name="Bess C."/>
            <person name="Blankenburg K."/>
            <person name="Forbes L."/>
            <person name="Fu Q."/>
            <person name="Gubbala S."/>
            <person name="Hirani K."/>
            <person name="Jayaseelan J.C."/>
            <person name="Lara F."/>
            <person name="Munidasa M."/>
            <person name="Palculict T."/>
            <person name="Patil S."/>
            <person name="Pu L.-L."/>
            <person name="Saada N."/>
            <person name="Tang L."/>
            <person name="Weissenberger G."/>
            <person name="Zhu Y."/>
            <person name="Hemphill L."/>
            <person name="Shang Y."/>
            <person name="Youmans B."/>
            <person name="Ayvaz T."/>
            <person name="Ross M."/>
            <person name="Santibanez J."/>
            <person name="Aqrawi P."/>
            <person name="Gross S."/>
            <person name="Joshi V."/>
            <person name="Fowler G."/>
            <person name="Nazareth L."/>
            <person name="Reid J."/>
            <person name="Worley K."/>
            <person name="Petrosino J."/>
            <person name="Highlander S."/>
            <person name="Gibbs R."/>
        </authorList>
    </citation>
    <scope>NUCLEOTIDE SEQUENCE [LARGE SCALE GENOMIC DNA]</scope>
    <source>
        <strain evidence="3 4">ATCC 51191</strain>
    </source>
</reference>
<dbReference type="HOGENOM" id="CLU_1641296_0_0_0"/>
<dbReference type="InterPro" id="IPR013762">
    <property type="entry name" value="Integrase-like_cat_sf"/>
</dbReference>
<dbReference type="PATRIC" id="fig|997347.4.peg.2375"/>
<evidence type="ECO:0000313" key="4">
    <source>
        <dbReference type="Proteomes" id="UP000005392"/>
    </source>
</evidence>
<comment type="caution">
    <text evidence="3">The sequence shown here is derived from an EMBL/GenBank/DDBJ whole genome shotgun (WGS) entry which is preliminary data.</text>
</comment>
<dbReference type="Gene3D" id="1.10.443.10">
    <property type="entry name" value="Intergrase catalytic core"/>
    <property type="match status" value="1"/>
</dbReference>
<keyword evidence="4" id="KW-1185">Reference proteome</keyword>
<organism evidence="3 4">
    <name type="scientific">Fusobacterium animalis ATCC 51191</name>
    <dbReference type="NCBI Taxonomy" id="997347"/>
    <lineage>
        <taxon>Bacteria</taxon>
        <taxon>Fusobacteriati</taxon>
        <taxon>Fusobacteriota</taxon>
        <taxon>Fusobacteriia</taxon>
        <taxon>Fusobacteriales</taxon>
        <taxon>Fusobacteriaceae</taxon>
        <taxon>Fusobacterium</taxon>
    </lineage>
</organism>
<dbReference type="Proteomes" id="UP000005392">
    <property type="component" value="Unassembled WGS sequence"/>
</dbReference>
<dbReference type="InterPro" id="IPR050090">
    <property type="entry name" value="Tyrosine_recombinase_XerCD"/>
</dbReference>
<evidence type="ECO:0000313" key="3">
    <source>
        <dbReference type="EMBL" id="EGQ73946.1"/>
    </source>
</evidence>
<dbReference type="InterPro" id="IPR002104">
    <property type="entry name" value="Integrase_catalytic"/>
</dbReference>
<evidence type="ECO:0000259" key="2">
    <source>
        <dbReference type="PROSITE" id="PS51898"/>
    </source>
</evidence>
<dbReference type="Pfam" id="PF00589">
    <property type="entry name" value="Phage_integrase"/>
    <property type="match status" value="1"/>
</dbReference>
<name>F9ES24_9FUSO</name>
<proteinExistence type="predicted"/>
<feature type="domain" description="Tyr recombinase" evidence="2">
    <location>
        <begin position="1"/>
        <end position="151"/>
    </location>
</feature>
<dbReference type="InterPro" id="IPR011010">
    <property type="entry name" value="DNA_brk_join_enz"/>
</dbReference>
<dbReference type="PROSITE" id="PS51898">
    <property type="entry name" value="TYR_RECOMBINASE"/>
    <property type="match status" value="1"/>
</dbReference>
<accession>F9ES24</accession>
<evidence type="ECO:0000256" key="1">
    <source>
        <dbReference type="ARBA" id="ARBA00023172"/>
    </source>
</evidence>
<dbReference type="GO" id="GO:0015074">
    <property type="term" value="P:DNA integration"/>
    <property type="evidence" value="ECO:0007669"/>
    <property type="project" value="InterPro"/>
</dbReference>
<protein>
    <submittedName>
        <fullName evidence="3">Integrase/recombinase</fullName>
    </submittedName>
</protein>
<keyword evidence="1" id="KW-0233">DNA recombination</keyword>
<dbReference type="GO" id="GO:0003677">
    <property type="term" value="F:DNA binding"/>
    <property type="evidence" value="ECO:0007669"/>
    <property type="project" value="InterPro"/>
</dbReference>
<dbReference type="AlphaFoldDB" id="F9ES24"/>
<dbReference type="EMBL" id="AFQD01000719">
    <property type="protein sequence ID" value="EGQ73946.1"/>
    <property type="molecule type" value="Genomic_DNA"/>
</dbReference>
<dbReference type="CDD" id="cd00397">
    <property type="entry name" value="DNA_BRE_C"/>
    <property type="match status" value="1"/>
</dbReference>
<dbReference type="PANTHER" id="PTHR30349:SF64">
    <property type="entry name" value="PROPHAGE INTEGRASE INTD-RELATED"/>
    <property type="match status" value="1"/>
</dbReference>
<sequence>MRSKELLTLQFKHYLKRENEYFFKLVQTKSGKDIYKPIHKSLVKKLEEYKEYLMSMYSLDLKDLDEKYIFSTSVLNNSPLSYRSLNAIIQDMGKLIGKDISPHNIRHAIATELSLSGADILEIRDFLGHSDTKVTEVYINARSILEKKVLEKLPEINLDEE</sequence>
<gene>
    <name evidence="3" type="ORF">HMPREF9094_2729</name>
</gene>
<dbReference type="PANTHER" id="PTHR30349">
    <property type="entry name" value="PHAGE INTEGRASE-RELATED"/>
    <property type="match status" value="1"/>
</dbReference>